<protein>
    <recommendedName>
        <fullName evidence="4">DUF3304 domain-containing protein</fullName>
    </recommendedName>
</protein>
<name>K9DZV6_9BURK</name>
<accession>K9DZV6</accession>
<reference evidence="2 3" key="1">
    <citation type="submission" date="2012-09" db="EMBL/GenBank/DDBJ databases">
        <title>The Genome Sequence of Massilia timonae CCUG 45783.</title>
        <authorList>
            <consortium name="The Broad Institute Genome Sequencing Platform"/>
            <person name="Earl A."/>
            <person name="Ward D."/>
            <person name="Feldgarden M."/>
            <person name="Gevers D."/>
            <person name="Huys G."/>
            <person name="Walker B."/>
            <person name="Young S.K."/>
            <person name="Zeng Q."/>
            <person name="Gargeya S."/>
            <person name="Fitzgerald M."/>
            <person name="Haas B."/>
            <person name="Abouelleil A."/>
            <person name="Alvarado L."/>
            <person name="Arachchi H.M."/>
            <person name="Berlin A.M."/>
            <person name="Chapman S.B."/>
            <person name="Goldberg J."/>
            <person name="Griggs A."/>
            <person name="Gujja S."/>
            <person name="Hansen M."/>
            <person name="Howarth C."/>
            <person name="Imamovic A."/>
            <person name="Larimer J."/>
            <person name="McCowen C."/>
            <person name="Montmayeur A."/>
            <person name="Murphy C."/>
            <person name="Neiman D."/>
            <person name="Pearson M."/>
            <person name="Priest M."/>
            <person name="Roberts A."/>
            <person name="Saif S."/>
            <person name="Shea T."/>
            <person name="Sisk P."/>
            <person name="Sykes S."/>
            <person name="Wortman J."/>
            <person name="Nusbaum C."/>
            <person name="Birren B."/>
        </authorList>
    </citation>
    <scope>NUCLEOTIDE SEQUENCE [LARGE SCALE GENOMIC DNA]</scope>
    <source>
        <strain evidence="2 3">CCUG 45783</strain>
    </source>
</reference>
<evidence type="ECO:0008006" key="4">
    <source>
        <dbReference type="Google" id="ProtNLM"/>
    </source>
</evidence>
<evidence type="ECO:0000256" key="1">
    <source>
        <dbReference type="SAM" id="Phobius"/>
    </source>
</evidence>
<feature type="transmembrane region" description="Helical" evidence="1">
    <location>
        <begin position="12"/>
        <end position="35"/>
    </location>
</feature>
<dbReference type="InterPro" id="IPR021733">
    <property type="entry name" value="DUF3304"/>
</dbReference>
<dbReference type="Pfam" id="PF11745">
    <property type="entry name" value="DUF3304"/>
    <property type="match status" value="1"/>
</dbReference>
<gene>
    <name evidence="2" type="ORF">HMPREF9710_02045</name>
</gene>
<sequence length="210" mass="23690">MGQLMKLFIPSFVWWRIVVLLIFIGAMLGIGVLIYKTFSVDKNFSTTLTGVHHLGSDYYIKRFYINKGINDSVGEGGGGGSNVCCLSLPKKWSPELTADVRWEVIHILRAPDATTHDTGEVEGIYRAQVPIEPYAESGSFYVHFFPEKRVRIVVSEIPSNGEGHPAKTEGTHAGENATMGYRIETMFTDEEIAEARREIDRDRKKYGDWR</sequence>
<keyword evidence="1" id="KW-0812">Transmembrane</keyword>
<dbReference type="HOGENOM" id="CLU_1308926_0_0_4"/>
<evidence type="ECO:0000313" key="3">
    <source>
        <dbReference type="Proteomes" id="UP000009874"/>
    </source>
</evidence>
<dbReference type="EMBL" id="AGZI01000024">
    <property type="protein sequence ID" value="EKU82730.1"/>
    <property type="molecule type" value="Genomic_DNA"/>
</dbReference>
<organism evidence="2 3">
    <name type="scientific">Massilia timonae CCUG 45783</name>
    <dbReference type="NCBI Taxonomy" id="883126"/>
    <lineage>
        <taxon>Bacteria</taxon>
        <taxon>Pseudomonadati</taxon>
        <taxon>Pseudomonadota</taxon>
        <taxon>Betaproteobacteria</taxon>
        <taxon>Burkholderiales</taxon>
        <taxon>Oxalobacteraceae</taxon>
        <taxon>Telluria group</taxon>
        <taxon>Massilia</taxon>
    </lineage>
</organism>
<keyword evidence="1" id="KW-1133">Transmembrane helix</keyword>
<proteinExistence type="predicted"/>
<keyword evidence="1" id="KW-0472">Membrane</keyword>
<evidence type="ECO:0000313" key="2">
    <source>
        <dbReference type="EMBL" id="EKU82730.1"/>
    </source>
</evidence>
<keyword evidence="3" id="KW-1185">Reference proteome</keyword>
<comment type="caution">
    <text evidence="2">The sequence shown here is derived from an EMBL/GenBank/DDBJ whole genome shotgun (WGS) entry which is preliminary data.</text>
</comment>
<dbReference type="Proteomes" id="UP000009874">
    <property type="component" value="Unassembled WGS sequence"/>
</dbReference>
<dbReference type="AlphaFoldDB" id="K9DZV6"/>